<organism evidence="2 3">
    <name type="scientific">Pseudomonas viciae</name>
    <dbReference type="NCBI Taxonomy" id="2505979"/>
    <lineage>
        <taxon>Bacteria</taxon>
        <taxon>Pseudomonadati</taxon>
        <taxon>Pseudomonadota</taxon>
        <taxon>Gammaproteobacteria</taxon>
        <taxon>Pseudomonadales</taxon>
        <taxon>Pseudomonadaceae</taxon>
        <taxon>Pseudomonas</taxon>
    </lineage>
</organism>
<dbReference type="InterPro" id="IPR003959">
    <property type="entry name" value="ATPase_AAA_core"/>
</dbReference>
<evidence type="ECO:0000259" key="1">
    <source>
        <dbReference type="Pfam" id="PF13304"/>
    </source>
</evidence>
<dbReference type="EMBL" id="CP123771">
    <property type="protein sequence ID" value="WGO93576.1"/>
    <property type="molecule type" value="Genomic_DNA"/>
</dbReference>
<dbReference type="RefSeq" id="WP_280944584.1">
    <property type="nucleotide sequence ID" value="NZ_CP123771.1"/>
</dbReference>
<dbReference type="SUPFAM" id="SSF52540">
    <property type="entry name" value="P-loop containing nucleoside triphosphate hydrolases"/>
    <property type="match status" value="1"/>
</dbReference>
<dbReference type="Gene3D" id="3.40.50.300">
    <property type="entry name" value="P-loop containing nucleotide triphosphate hydrolases"/>
    <property type="match status" value="1"/>
</dbReference>
<name>A0ABY8PEC6_9PSED</name>
<reference evidence="2 3" key="1">
    <citation type="journal article" date="2012" name="Appl. Soil Ecol.">
        <title>Isolation and characterization of new plant growth-promoting bacterial endophytes.</title>
        <authorList>
            <person name="Rashid S."/>
            <person name="Charles T.C."/>
            <person name="Glick B.R."/>
        </authorList>
    </citation>
    <scope>NUCLEOTIDE SEQUENCE [LARGE SCALE GENOMIC DNA]</scope>
    <source>
        <strain evidence="2 3">YsS1</strain>
    </source>
</reference>
<gene>
    <name evidence="2" type="ORF">QCD61_00420</name>
</gene>
<protein>
    <submittedName>
        <fullName evidence="2">AAA family ATPase</fullName>
    </submittedName>
</protein>
<dbReference type="InterPro" id="IPR051396">
    <property type="entry name" value="Bact_Antivir_Def_Nuclease"/>
</dbReference>
<dbReference type="PANTHER" id="PTHR43581:SF2">
    <property type="entry name" value="EXCINUCLEASE ATPASE SUBUNIT"/>
    <property type="match status" value="1"/>
</dbReference>
<evidence type="ECO:0000313" key="2">
    <source>
        <dbReference type="EMBL" id="WGO93576.1"/>
    </source>
</evidence>
<accession>A0ABY8PEC6</accession>
<dbReference type="Proteomes" id="UP001227386">
    <property type="component" value="Chromosome"/>
</dbReference>
<dbReference type="PANTHER" id="PTHR43581">
    <property type="entry name" value="ATP/GTP PHOSPHATASE"/>
    <property type="match status" value="1"/>
</dbReference>
<proteinExistence type="predicted"/>
<keyword evidence="3" id="KW-1185">Reference proteome</keyword>
<feature type="domain" description="ATPase AAA-type core" evidence="1">
    <location>
        <begin position="105"/>
        <end position="247"/>
    </location>
</feature>
<sequence>MEITISIPVFPTLDLSAKFTYLIGNNGVGKSRMLEHNAKKISLRQDVVVIASGLTDKFRFGRTVRKEKQGSYTYLGNRTVGNASHITTLSANAVLHYVESLKRGTSSILSDFLIRLGFDPIVYVTPRTTKKIRAEDAGFNRSVLDDTFVEQHSKVLANPVKPFSLSISKRDEQINFIDLSSGEQNIISTALKIISNLREGVIFFVDEPEISLHLEWQLAWPSLVHRIISSTNNCRMIVATHSPVLISSAMAVGANCFNMEQGSGLRVITREDINVEMLMLKEFHTYTPKNKALFEEFARILSMAIDHVNDSTYTKSSIKAELGALKKRIQDLSTSDADSLGVTGAAEEFEGAVLEILNRNGNHA</sequence>
<dbReference type="Pfam" id="PF13304">
    <property type="entry name" value="AAA_21"/>
    <property type="match status" value="1"/>
</dbReference>
<dbReference type="InterPro" id="IPR027417">
    <property type="entry name" value="P-loop_NTPase"/>
</dbReference>
<evidence type="ECO:0000313" key="3">
    <source>
        <dbReference type="Proteomes" id="UP001227386"/>
    </source>
</evidence>